<dbReference type="InterPro" id="IPR021896">
    <property type="entry name" value="THAP9-like_HTH"/>
</dbReference>
<dbReference type="AlphaFoldDB" id="A0AAE1TWC1"/>
<sequence>MHCALLQISSHRSRHFKSTAFERSLKYELLGLPVPPGKKKFKPGAVPTLHIPIYNTSRQLTIPEEAAAVQTHAIEPQGHQDAETKFLPQDKKLEHDIKKALTLRTLSPKAYRFIREQWNYPMPSSATISRWISTFDVDPGILN</sequence>
<keyword evidence="3" id="KW-1185">Reference proteome</keyword>
<protein>
    <recommendedName>
        <fullName evidence="1">THAP9-like helix-turn-helix domain-containing protein</fullName>
    </recommendedName>
</protein>
<evidence type="ECO:0000313" key="3">
    <source>
        <dbReference type="Proteomes" id="UP001292094"/>
    </source>
</evidence>
<reference evidence="2" key="1">
    <citation type="submission" date="2023-11" db="EMBL/GenBank/DDBJ databases">
        <title>Genome assemblies of two species of porcelain crab, Petrolisthes cinctipes and Petrolisthes manimaculis (Anomura: Porcellanidae).</title>
        <authorList>
            <person name="Angst P."/>
        </authorList>
    </citation>
    <scope>NUCLEOTIDE SEQUENCE</scope>
    <source>
        <strain evidence="2">PB745_02</strain>
        <tissue evidence="2">Gill</tissue>
    </source>
</reference>
<dbReference type="Proteomes" id="UP001292094">
    <property type="component" value="Unassembled WGS sequence"/>
</dbReference>
<feature type="domain" description="THAP9-like helix-turn-helix" evidence="1">
    <location>
        <begin position="89"/>
        <end position="131"/>
    </location>
</feature>
<gene>
    <name evidence="2" type="ORF">Pmani_030055</name>
</gene>
<accession>A0AAE1TWC1</accession>
<evidence type="ECO:0000259" key="1">
    <source>
        <dbReference type="Pfam" id="PF12017"/>
    </source>
</evidence>
<organism evidence="2 3">
    <name type="scientific">Petrolisthes manimaculis</name>
    <dbReference type="NCBI Taxonomy" id="1843537"/>
    <lineage>
        <taxon>Eukaryota</taxon>
        <taxon>Metazoa</taxon>
        <taxon>Ecdysozoa</taxon>
        <taxon>Arthropoda</taxon>
        <taxon>Crustacea</taxon>
        <taxon>Multicrustacea</taxon>
        <taxon>Malacostraca</taxon>
        <taxon>Eumalacostraca</taxon>
        <taxon>Eucarida</taxon>
        <taxon>Decapoda</taxon>
        <taxon>Pleocyemata</taxon>
        <taxon>Anomura</taxon>
        <taxon>Galatheoidea</taxon>
        <taxon>Porcellanidae</taxon>
        <taxon>Petrolisthes</taxon>
    </lineage>
</organism>
<name>A0AAE1TWC1_9EUCA</name>
<proteinExistence type="predicted"/>
<dbReference type="Pfam" id="PF12017">
    <property type="entry name" value="Tnp_P_element"/>
    <property type="match status" value="1"/>
</dbReference>
<evidence type="ECO:0000313" key="2">
    <source>
        <dbReference type="EMBL" id="KAK4297544.1"/>
    </source>
</evidence>
<dbReference type="EMBL" id="JAWZYT010003616">
    <property type="protein sequence ID" value="KAK4297544.1"/>
    <property type="molecule type" value="Genomic_DNA"/>
</dbReference>
<comment type="caution">
    <text evidence="2">The sequence shown here is derived from an EMBL/GenBank/DDBJ whole genome shotgun (WGS) entry which is preliminary data.</text>
</comment>